<dbReference type="AlphaFoldDB" id="A0A5C6AI61"/>
<evidence type="ECO:0000256" key="1">
    <source>
        <dbReference type="SAM" id="MobiDB-lite"/>
    </source>
</evidence>
<dbReference type="PANTHER" id="PTHR45737">
    <property type="entry name" value="VON WILLEBRAND FACTOR A DOMAIN-CONTAINING PROTEIN 5A"/>
    <property type="match status" value="1"/>
</dbReference>
<accession>A0A5C6AI61</accession>
<comment type="caution">
    <text evidence="3">The sequence shown here is derived from an EMBL/GenBank/DDBJ whole genome shotgun (WGS) entry which is preliminary data.</text>
</comment>
<feature type="region of interest" description="Disordered" evidence="1">
    <location>
        <begin position="1"/>
        <end position="36"/>
    </location>
</feature>
<feature type="compositionally biased region" description="Low complexity" evidence="1">
    <location>
        <begin position="79"/>
        <end position="93"/>
    </location>
</feature>
<sequence length="504" mass="54299">MNSDPPLDDPSLRGATPVRHALNEARRREKLSQAEWRRRRAEVARLVAAGEEAAARALLAEIGVASPADLSPEPVLKSAQPAADRAPHAATAPKPQSASGDAPQKEARLKKQTPHPATKAKRPQSKAKRPQSEPPGVSRGSEPLKRPTAQRRSPPRRVKRRAPRTWADWARQRPPWLTSLAAHGVLLTLFGLLSFATFGEPGFSLTASLNDNESWDDLPAEVTLTDLEVDSEVDLAHPIESVVDLAADLELASLVEPADMAVVANLGDVLAVSGGSLMAAVPATGGSKGEGDAAGGKAAGAPGKVSFFGAEANAHRVIFVVDNSGSMQDGRMETTLAELNQAVRRLSESQEFYVVFFSDQAYPLFFPEPVAESLPATQENKRRLTAWLRRVEMCVGGRILDAMELAASLEPDVVYLLTDGDIRSPYVIERMTTPGAWPFLVHTLGMGARTPEHLALLQAIAANTNGEYRPVGPNRVAIAQARNRLIPYHRTPGPVWGSAIKPWK</sequence>
<feature type="compositionally biased region" description="Basic residues" evidence="1">
    <location>
        <begin position="110"/>
        <end position="129"/>
    </location>
</feature>
<evidence type="ECO:0000313" key="4">
    <source>
        <dbReference type="Proteomes" id="UP000317421"/>
    </source>
</evidence>
<gene>
    <name evidence="3" type="ORF">Pla108_01010</name>
</gene>
<dbReference type="RefSeq" id="WP_146441423.1">
    <property type="nucleotide sequence ID" value="NZ_SJPR01000001.1"/>
</dbReference>
<feature type="domain" description="VWFA" evidence="2">
    <location>
        <begin position="316"/>
        <end position="485"/>
    </location>
</feature>
<dbReference type="PROSITE" id="PS50234">
    <property type="entry name" value="VWFA"/>
    <property type="match status" value="1"/>
</dbReference>
<evidence type="ECO:0000259" key="2">
    <source>
        <dbReference type="PROSITE" id="PS50234"/>
    </source>
</evidence>
<feature type="compositionally biased region" description="Basic residues" evidence="1">
    <location>
        <begin position="153"/>
        <end position="163"/>
    </location>
</feature>
<protein>
    <recommendedName>
        <fullName evidence="2">VWFA domain-containing protein</fullName>
    </recommendedName>
</protein>
<name>A0A5C6AI61_9BACT</name>
<reference evidence="3 4" key="1">
    <citation type="submission" date="2019-02" db="EMBL/GenBank/DDBJ databases">
        <title>Deep-cultivation of Planctomycetes and their phenomic and genomic characterization uncovers novel biology.</title>
        <authorList>
            <person name="Wiegand S."/>
            <person name="Jogler M."/>
            <person name="Boedeker C."/>
            <person name="Pinto D."/>
            <person name="Vollmers J."/>
            <person name="Rivas-Marin E."/>
            <person name="Kohn T."/>
            <person name="Peeters S.H."/>
            <person name="Heuer A."/>
            <person name="Rast P."/>
            <person name="Oberbeckmann S."/>
            <person name="Bunk B."/>
            <person name="Jeske O."/>
            <person name="Meyerdierks A."/>
            <person name="Storesund J.E."/>
            <person name="Kallscheuer N."/>
            <person name="Luecker S."/>
            <person name="Lage O.M."/>
            <person name="Pohl T."/>
            <person name="Merkel B.J."/>
            <person name="Hornburger P."/>
            <person name="Mueller R.-W."/>
            <person name="Bruemmer F."/>
            <person name="Labrenz M."/>
            <person name="Spormann A.M."/>
            <person name="Op Den Camp H."/>
            <person name="Overmann J."/>
            <person name="Amann R."/>
            <person name="Jetten M.S.M."/>
            <person name="Mascher T."/>
            <person name="Medema M.H."/>
            <person name="Devos D.P."/>
            <person name="Kaster A.-K."/>
            <person name="Ovreas L."/>
            <person name="Rohde M."/>
            <person name="Galperin M.Y."/>
            <person name="Jogler C."/>
        </authorList>
    </citation>
    <scope>NUCLEOTIDE SEQUENCE [LARGE SCALE GENOMIC DNA]</scope>
    <source>
        <strain evidence="3 4">Pla108</strain>
    </source>
</reference>
<evidence type="ECO:0000313" key="3">
    <source>
        <dbReference type="EMBL" id="TWT99167.1"/>
    </source>
</evidence>
<dbReference type="SUPFAM" id="SSF53300">
    <property type="entry name" value="vWA-like"/>
    <property type="match status" value="1"/>
</dbReference>
<feature type="region of interest" description="Disordered" evidence="1">
    <location>
        <begin position="66"/>
        <end position="166"/>
    </location>
</feature>
<dbReference type="InterPro" id="IPR036465">
    <property type="entry name" value="vWFA_dom_sf"/>
</dbReference>
<dbReference type="PANTHER" id="PTHR45737:SF6">
    <property type="entry name" value="VON WILLEBRAND FACTOR A DOMAIN-CONTAINING PROTEIN 5A"/>
    <property type="match status" value="1"/>
</dbReference>
<organism evidence="3 4">
    <name type="scientific">Botrimarina colliarenosi</name>
    <dbReference type="NCBI Taxonomy" id="2528001"/>
    <lineage>
        <taxon>Bacteria</taxon>
        <taxon>Pseudomonadati</taxon>
        <taxon>Planctomycetota</taxon>
        <taxon>Planctomycetia</taxon>
        <taxon>Pirellulales</taxon>
        <taxon>Lacipirellulaceae</taxon>
        <taxon>Botrimarina</taxon>
    </lineage>
</organism>
<dbReference type="OrthoDB" id="288124at2"/>
<feature type="compositionally biased region" description="Basic and acidic residues" evidence="1">
    <location>
        <begin position="21"/>
        <end position="36"/>
    </location>
</feature>
<dbReference type="Pfam" id="PF13768">
    <property type="entry name" value="VWA_3"/>
    <property type="match status" value="1"/>
</dbReference>
<keyword evidence="4" id="KW-1185">Reference proteome</keyword>
<proteinExistence type="predicted"/>
<dbReference type="InterPro" id="IPR002035">
    <property type="entry name" value="VWF_A"/>
</dbReference>
<dbReference type="Proteomes" id="UP000317421">
    <property type="component" value="Unassembled WGS sequence"/>
</dbReference>
<dbReference type="Gene3D" id="3.40.50.410">
    <property type="entry name" value="von Willebrand factor, type A domain"/>
    <property type="match status" value="1"/>
</dbReference>
<dbReference type="EMBL" id="SJPR01000001">
    <property type="protein sequence ID" value="TWT99167.1"/>
    <property type="molecule type" value="Genomic_DNA"/>
</dbReference>